<accession>A0A1F5BY31</accession>
<evidence type="ECO:0000313" key="1">
    <source>
        <dbReference type="EMBL" id="OGD35498.1"/>
    </source>
</evidence>
<proteinExistence type="predicted"/>
<dbReference type="Proteomes" id="UP000178395">
    <property type="component" value="Unassembled WGS sequence"/>
</dbReference>
<evidence type="ECO:0000313" key="2">
    <source>
        <dbReference type="Proteomes" id="UP000178395"/>
    </source>
</evidence>
<comment type="caution">
    <text evidence="1">The sequence shown here is derived from an EMBL/GenBank/DDBJ whole genome shotgun (WGS) entry which is preliminary data.</text>
</comment>
<gene>
    <name evidence="1" type="ORF">A2W39_00975</name>
</gene>
<sequence>MMNNIRNQKGFALLLSTIIILGGSLILAGGFLVLASTEIKISQTKLKSLQSYYASEAGLEDAIYRVKNAMQYQSSYNLNVGQNQTTINVNATTASATIESQGSAENRIRKTQTVFDLPTTTVGFSYGSQIGDGGLIMGQNSRVNGSVYSNGSITGASGARITGSAWVAQGTAPSVDQSWETANSDYGVGTVSGSIISTLDSSGDVGEYTSLALGSDGFARISYYDATNQDLKFARCLDENCATKNVTTVDSSGNVGSEYTSIALGSDGFARISYYDGSNNDLKFVRCANADCTTKNITVIDSSGDMGQFSSLALGSDGFARISYYASSGGNLKFVRCTNADCTAKNINTLDSSGDVGKYTSLALGSDGLARISYITESGDDLKFARCTDADCATKNINTVDSSPNIDRNTSIALGSDGFARITYYDDGSDNLKFAQCTNADCTTKNITTLDSTGDVGRYSSLKLASDQFARIVYYDGSNGDLKYIQCANADCTTKNISVPDPDNVGQYTSFVFGSDNFGRISYYDVGNADLKFLRCAQDPCSPSAPQVDVAQSFQPAATNRAVKADLYLKKVGSPANATLRLISDSGGSPGTSVLATGLLNASSVGSSYGWLTVNFSTTPTLNANTTYWLVIDAAPDNSNYLVWGGDSANGYTRGAGKKSNDWSIGNWSNLNADLNFRVYMGGTDNQISTVSVDGSAYAHFMDTVTVGGNAGAFTLNSGTIGGSVSADTISNCTIGGNASYNVKTSCTIGGTQTTPTTPPSDPAVQAMPITQEMIDAWKAQAEAGGTINGDCGDGGVAGCDIPTNGTLTLGPKKINGNLILQNNQTLIVSGTIYVTGYIDIDNGSAIQLDPSYGIKSGLVFSDGTIHLANNGNFSGSGQVGSYLMLMSLASGGGHHGGAIDLHNNASGVIFYAANGLVYLHNNVNATQLTAKAITLDNNATISYDPGLANALFSGGGSSGSFKVKSWKEIE</sequence>
<organism evidence="1 2">
    <name type="scientific">Candidatus Azambacteria bacterium RIFCSPHIGHO2_01_46_10</name>
    <dbReference type="NCBI Taxonomy" id="1797293"/>
    <lineage>
        <taxon>Bacteria</taxon>
        <taxon>Candidatus Azamiibacteriota</taxon>
    </lineage>
</organism>
<name>A0A1F5BY31_9BACT</name>
<dbReference type="NCBIfam" id="NF041539">
    <property type="entry name" value="choice_anch_R"/>
    <property type="match status" value="1"/>
</dbReference>
<protein>
    <recommendedName>
        <fullName evidence="3">Type 4 fimbrial biogenesis protein PilX N-terminal domain-containing protein</fullName>
    </recommendedName>
</protein>
<dbReference type="Gene3D" id="2.120.10.70">
    <property type="entry name" value="Fucose-specific lectin"/>
    <property type="match status" value="2"/>
</dbReference>
<evidence type="ECO:0008006" key="3">
    <source>
        <dbReference type="Google" id="ProtNLM"/>
    </source>
</evidence>
<dbReference type="EMBL" id="MEYJ01000035">
    <property type="protein sequence ID" value="OGD35498.1"/>
    <property type="molecule type" value="Genomic_DNA"/>
</dbReference>
<dbReference type="AlphaFoldDB" id="A0A1F5BY31"/>
<reference evidence="1 2" key="1">
    <citation type="journal article" date="2016" name="Nat. Commun.">
        <title>Thousands of microbial genomes shed light on interconnected biogeochemical processes in an aquifer system.</title>
        <authorList>
            <person name="Anantharaman K."/>
            <person name="Brown C.T."/>
            <person name="Hug L.A."/>
            <person name="Sharon I."/>
            <person name="Castelle C.J."/>
            <person name="Probst A.J."/>
            <person name="Thomas B.C."/>
            <person name="Singh A."/>
            <person name="Wilkins M.J."/>
            <person name="Karaoz U."/>
            <person name="Brodie E.L."/>
            <person name="Williams K.H."/>
            <person name="Hubbard S.S."/>
            <person name="Banfield J.F."/>
        </authorList>
    </citation>
    <scope>NUCLEOTIDE SEQUENCE [LARGE SCALE GENOMIC DNA]</scope>
</reference>